<keyword evidence="1" id="KW-1133">Transmembrane helix</keyword>
<evidence type="ECO:0000313" key="2">
    <source>
        <dbReference type="EMBL" id="RDS59645.1"/>
    </source>
</evidence>
<sequence length="317" mass="36347">MESMKLWDEEDKVEFEKKLKSLLNVGLNSDNFDNIESNMQEPFDQLVETLEGQNDQLSVPYYVISKTVFMLEDTDGMDYFILSFKNLIRKYIITSQNKVINRKLIKIVSHIELSNTQKESLYQNQMQQISELSNGQNQLVGSYEEMEERFRYQFTRTEEKLSEKMDKFYTSFISVLGIFISISFSLFGAATLLKNIFTISTENGFDVSAQVIGTNVLLAGFATILIYLLIVGLLQGIGSLAHKHYFFSIRKLFVIVSVAGGVIISGFIYSHSTLSWSHLIFLVCSLSLYGIVCLIIFAIGRPVKEWLIHCADRKRKY</sequence>
<name>A0ABX9I4L2_9LACO</name>
<protein>
    <submittedName>
        <fullName evidence="2">Uncharacterized protein</fullName>
    </submittedName>
</protein>
<comment type="caution">
    <text evidence="2">The sequence shown here is derived from an EMBL/GenBank/DDBJ whole genome shotgun (WGS) entry which is preliminary data.</text>
</comment>
<keyword evidence="1" id="KW-0472">Membrane</keyword>
<organism evidence="2 3">
    <name type="scientific">Weissella thailandensis</name>
    <dbReference type="NCBI Taxonomy" id="89061"/>
    <lineage>
        <taxon>Bacteria</taxon>
        <taxon>Bacillati</taxon>
        <taxon>Bacillota</taxon>
        <taxon>Bacilli</taxon>
        <taxon>Lactobacillales</taxon>
        <taxon>Lactobacillaceae</taxon>
        <taxon>Weissella</taxon>
    </lineage>
</organism>
<dbReference type="Proteomes" id="UP000254492">
    <property type="component" value="Unassembled WGS sequence"/>
</dbReference>
<dbReference type="EMBL" id="QRAY01000007">
    <property type="protein sequence ID" value="RDS59645.1"/>
    <property type="molecule type" value="Genomic_DNA"/>
</dbReference>
<keyword evidence="3" id="KW-1185">Reference proteome</keyword>
<feature type="transmembrane region" description="Helical" evidence="1">
    <location>
        <begin position="212"/>
        <end position="240"/>
    </location>
</feature>
<evidence type="ECO:0000256" key="1">
    <source>
        <dbReference type="SAM" id="Phobius"/>
    </source>
</evidence>
<feature type="transmembrane region" description="Helical" evidence="1">
    <location>
        <begin position="252"/>
        <end position="270"/>
    </location>
</feature>
<keyword evidence="1" id="KW-0812">Transmembrane</keyword>
<reference evidence="2 3" key="1">
    <citation type="submission" date="2018-07" db="EMBL/GenBank/DDBJ databases">
        <title>Genome-based reclassification of Weissella jogaejeotgali as Weissella thailandensis.</title>
        <authorList>
            <person name="Chun J."/>
            <person name="Kim B.-Y."/>
            <person name="Kwak M.-J."/>
        </authorList>
    </citation>
    <scope>NUCLEOTIDE SEQUENCE [LARGE SCALE GENOMIC DNA]</scope>
    <source>
        <strain evidence="2 3">KCTC 3751</strain>
    </source>
</reference>
<accession>A0ABX9I4L2</accession>
<proteinExistence type="predicted"/>
<feature type="transmembrane region" description="Helical" evidence="1">
    <location>
        <begin position="168"/>
        <end position="192"/>
    </location>
</feature>
<evidence type="ECO:0000313" key="3">
    <source>
        <dbReference type="Proteomes" id="UP000254492"/>
    </source>
</evidence>
<feature type="transmembrane region" description="Helical" evidence="1">
    <location>
        <begin position="276"/>
        <end position="299"/>
    </location>
</feature>
<gene>
    <name evidence="2" type="ORF">DWV05_04790</name>
</gene>